<sequence>MVSAVTAPILTLSIGGVDFCLEPHPNEETNNGASNVPTVSYRHVPDEVCWTLTAFTGTLRVRARSPDAFRHTTDASSVPCSVTTRSLPNEPSLPAPHVTPRMAHSSSFLATKGQGNDPPSETRKRSHRAGEKKSRGDTVKRSTLDKRQRTQPSSSDEELVVLGDCQPTASSLPTLLGQPDFSQTQRSVADELDDSLTPEDRVDDIDDAQPSKVKQLMQQASSNCSVPSPSTSHTAVKDNDQGSVRSLPSFVLEDDDDDCPATRDRSTAHPWSPSADETRLQLVHQPASMKGGVCSVATNPARVSLGTPSKPAGPPQSQAPPCPRWGHTFTYIGDQQYLVYGGQTWDATTGLPQTLRDVAIYHASKKTWYTPLNCDGFCRQWHTATYLPERQLLISFGGEAASPKTGKTKTTHQVMVLDTEIMLWYPPTVSGDVPSGRSGHTATRVVHASNDTELLVVFGGVQQTKWLNTVSVLDTTRWCWSTPKTTGAAPKPRSYHTATAVRGNIVVLGGNNATQAFNTVHVLEPGSQTWTWTHPQVRGRAPVARTGHSTTLLADGKTLCVYGGWDPNDEAATDDAEMIFQDCFLLDTETWTWSQPTGETRLVHEQGTNGGARRVGHAAILDQSQPDRVVLFGGRVPGDQFSGDLQSLSVRPTAKEASRV</sequence>
<dbReference type="OrthoDB" id="10251809at2759"/>
<proteinExistence type="predicted"/>
<evidence type="ECO:0000313" key="2">
    <source>
        <dbReference type="EMBL" id="EEC50505.1"/>
    </source>
</evidence>
<dbReference type="Pfam" id="PF24681">
    <property type="entry name" value="Kelch_KLHDC2_KLHL20_DRC7"/>
    <property type="match status" value="1"/>
</dbReference>
<feature type="region of interest" description="Disordered" evidence="1">
    <location>
        <begin position="68"/>
        <end position="276"/>
    </location>
</feature>
<dbReference type="PANTHER" id="PTHR23244:SF502">
    <property type="match status" value="1"/>
</dbReference>
<keyword evidence="3" id="KW-1185">Reference proteome</keyword>
<protein>
    <recommendedName>
        <fullName evidence="4">Kelch repeat-containing protein</fullName>
    </recommendedName>
</protein>
<evidence type="ECO:0008006" key="4">
    <source>
        <dbReference type="Google" id="ProtNLM"/>
    </source>
</evidence>
<organism evidence="2 3">
    <name type="scientific">Phaeodactylum tricornutum (strain CCAP 1055/1)</name>
    <dbReference type="NCBI Taxonomy" id="556484"/>
    <lineage>
        <taxon>Eukaryota</taxon>
        <taxon>Sar</taxon>
        <taxon>Stramenopiles</taxon>
        <taxon>Ochrophyta</taxon>
        <taxon>Bacillariophyta</taxon>
        <taxon>Bacillariophyceae</taxon>
        <taxon>Bacillariophycidae</taxon>
        <taxon>Naviculales</taxon>
        <taxon>Phaeodactylaceae</taxon>
        <taxon>Phaeodactylum</taxon>
    </lineage>
</organism>
<dbReference type="HOGENOM" id="CLU_415911_0_0_1"/>
<evidence type="ECO:0000256" key="1">
    <source>
        <dbReference type="SAM" id="MobiDB-lite"/>
    </source>
</evidence>
<dbReference type="PaxDb" id="2850-Phatr32786"/>
<feature type="compositionally biased region" description="Polar residues" evidence="1">
    <location>
        <begin position="104"/>
        <end position="119"/>
    </location>
</feature>
<feature type="compositionally biased region" description="Acidic residues" evidence="1">
    <location>
        <begin position="190"/>
        <end position="207"/>
    </location>
</feature>
<evidence type="ECO:0000313" key="3">
    <source>
        <dbReference type="Proteomes" id="UP000000759"/>
    </source>
</evidence>
<dbReference type="Proteomes" id="UP000000759">
    <property type="component" value="Chromosome 2"/>
</dbReference>
<feature type="compositionally biased region" description="Low complexity" evidence="1">
    <location>
        <begin position="221"/>
        <end position="232"/>
    </location>
</feature>
<dbReference type="Gene3D" id="2.120.10.80">
    <property type="entry name" value="Kelch-type beta propeller"/>
    <property type="match status" value="2"/>
</dbReference>
<dbReference type="EMBL" id="CM000606">
    <property type="protein sequence ID" value="EEC50505.1"/>
    <property type="molecule type" value="Genomic_DNA"/>
</dbReference>
<dbReference type="STRING" id="556484.B7FSM3"/>
<dbReference type="KEGG" id="pti:PHATRDRAFT_32786"/>
<feature type="compositionally biased region" description="Basic and acidic residues" evidence="1">
    <location>
        <begin position="120"/>
        <end position="148"/>
    </location>
</feature>
<feature type="compositionally biased region" description="Polar residues" evidence="1">
    <location>
        <begin position="74"/>
        <end position="89"/>
    </location>
</feature>
<name>B7FSM3_PHATC</name>
<accession>B7FSM3</accession>
<dbReference type="InParanoid" id="B7FSM3"/>
<dbReference type="SUPFAM" id="SSF117281">
    <property type="entry name" value="Kelch motif"/>
    <property type="match status" value="1"/>
</dbReference>
<reference evidence="2 3" key="1">
    <citation type="journal article" date="2008" name="Nature">
        <title>The Phaeodactylum genome reveals the evolutionary history of diatom genomes.</title>
        <authorList>
            <person name="Bowler C."/>
            <person name="Allen A.E."/>
            <person name="Badger J.H."/>
            <person name="Grimwood J."/>
            <person name="Jabbari K."/>
            <person name="Kuo A."/>
            <person name="Maheswari U."/>
            <person name="Martens C."/>
            <person name="Maumus F."/>
            <person name="Otillar R.P."/>
            <person name="Rayko E."/>
            <person name="Salamov A."/>
            <person name="Vandepoele K."/>
            <person name="Beszteri B."/>
            <person name="Gruber A."/>
            <person name="Heijde M."/>
            <person name="Katinka M."/>
            <person name="Mock T."/>
            <person name="Valentin K."/>
            <person name="Verret F."/>
            <person name="Berges J.A."/>
            <person name="Brownlee C."/>
            <person name="Cadoret J.P."/>
            <person name="Chiovitti A."/>
            <person name="Choi C.J."/>
            <person name="Coesel S."/>
            <person name="De Martino A."/>
            <person name="Detter J.C."/>
            <person name="Durkin C."/>
            <person name="Falciatore A."/>
            <person name="Fournet J."/>
            <person name="Haruta M."/>
            <person name="Huysman M.J."/>
            <person name="Jenkins B.D."/>
            <person name="Jiroutova K."/>
            <person name="Jorgensen R.E."/>
            <person name="Joubert Y."/>
            <person name="Kaplan A."/>
            <person name="Kroger N."/>
            <person name="Kroth P.G."/>
            <person name="La Roche J."/>
            <person name="Lindquist E."/>
            <person name="Lommer M."/>
            <person name="Martin-Jezequel V."/>
            <person name="Lopez P.J."/>
            <person name="Lucas S."/>
            <person name="Mangogna M."/>
            <person name="McGinnis K."/>
            <person name="Medlin L.K."/>
            <person name="Montsant A."/>
            <person name="Oudot-Le Secq M.P."/>
            <person name="Napoli C."/>
            <person name="Obornik M."/>
            <person name="Parker M.S."/>
            <person name="Petit J.L."/>
            <person name="Porcel B.M."/>
            <person name="Poulsen N."/>
            <person name="Robison M."/>
            <person name="Rychlewski L."/>
            <person name="Rynearson T.A."/>
            <person name="Schmutz J."/>
            <person name="Shapiro H."/>
            <person name="Siaut M."/>
            <person name="Stanley M."/>
            <person name="Sussman M.R."/>
            <person name="Taylor A.R."/>
            <person name="Vardi A."/>
            <person name="von Dassow P."/>
            <person name="Vyverman W."/>
            <person name="Willis A."/>
            <person name="Wyrwicz L.S."/>
            <person name="Rokhsar D.S."/>
            <person name="Weissenbach J."/>
            <person name="Armbrust E.V."/>
            <person name="Green B.R."/>
            <person name="Van de Peer Y."/>
            <person name="Grigoriev I.V."/>
        </authorList>
    </citation>
    <scope>NUCLEOTIDE SEQUENCE [LARGE SCALE GENOMIC DNA]</scope>
    <source>
        <strain evidence="2 3">CCAP 1055/1</strain>
    </source>
</reference>
<dbReference type="AlphaFoldDB" id="B7FSM3"/>
<dbReference type="PANTHER" id="PTHR23244">
    <property type="entry name" value="KELCH REPEAT DOMAIN"/>
    <property type="match status" value="1"/>
</dbReference>
<dbReference type="eggNOG" id="KOG0379">
    <property type="taxonomic scope" value="Eukaryota"/>
</dbReference>
<gene>
    <name evidence="2" type="ORF">PHATRDRAFT_32786</name>
</gene>
<dbReference type="InterPro" id="IPR015915">
    <property type="entry name" value="Kelch-typ_b-propeller"/>
</dbReference>
<dbReference type="GeneID" id="7197584"/>
<reference evidence="3" key="2">
    <citation type="submission" date="2008-08" db="EMBL/GenBank/DDBJ databases">
        <authorList>
            <consortium name="Diatom Consortium"/>
            <person name="Grigoriev I."/>
            <person name="Grimwood J."/>
            <person name="Kuo A."/>
            <person name="Otillar R.P."/>
            <person name="Salamov A."/>
            <person name="Detter J.C."/>
            <person name="Lindquist E."/>
            <person name="Shapiro H."/>
            <person name="Lucas S."/>
            <person name="Glavina del Rio T."/>
            <person name="Pitluck S."/>
            <person name="Rokhsar D."/>
            <person name="Bowler C."/>
        </authorList>
    </citation>
    <scope>GENOME REANNOTATION</scope>
    <source>
        <strain evidence="3">CCAP 1055/1</strain>
    </source>
</reference>
<dbReference type="RefSeq" id="XP_002177691.1">
    <property type="nucleotide sequence ID" value="XM_002177655.1"/>
</dbReference>